<evidence type="ECO:0000256" key="4">
    <source>
        <dbReference type="SAM" id="MobiDB-lite"/>
    </source>
</evidence>
<dbReference type="InterPro" id="IPR002104">
    <property type="entry name" value="Integrase_catalytic"/>
</dbReference>
<dbReference type="InterPro" id="IPR011010">
    <property type="entry name" value="DNA_brk_join_enz"/>
</dbReference>
<organism evidence="6 7">
    <name type="scientific">Kribbella solani</name>
    <dbReference type="NCBI Taxonomy" id="236067"/>
    <lineage>
        <taxon>Bacteria</taxon>
        <taxon>Bacillati</taxon>
        <taxon>Actinomycetota</taxon>
        <taxon>Actinomycetes</taxon>
        <taxon>Propionibacteriales</taxon>
        <taxon>Kribbellaceae</taxon>
        <taxon>Kribbella</taxon>
    </lineage>
</organism>
<dbReference type="Proteomes" id="UP000558997">
    <property type="component" value="Unassembled WGS sequence"/>
</dbReference>
<dbReference type="InterPro" id="IPR013762">
    <property type="entry name" value="Integrase-like_cat_sf"/>
</dbReference>
<dbReference type="Gene3D" id="1.10.443.10">
    <property type="entry name" value="Intergrase catalytic core"/>
    <property type="match status" value="1"/>
</dbReference>
<evidence type="ECO:0000313" key="7">
    <source>
        <dbReference type="Proteomes" id="UP000558997"/>
    </source>
</evidence>
<dbReference type="PANTHER" id="PTHR30349">
    <property type="entry name" value="PHAGE INTEGRASE-RELATED"/>
    <property type="match status" value="1"/>
</dbReference>
<feature type="compositionally biased region" description="Polar residues" evidence="4">
    <location>
        <begin position="310"/>
        <end position="320"/>
    </location>
</feature>
<dbReference type="PROSITE" id="PS51898">
    <property type="entry name" value="TYR_RECOMBINASE"/>
    <property type="match status" value="1"/>
</dbReference>
<dbReference type="RefSeq" id="WP_202887643.1">
    <property type="nucleotide sequence ID" value="NZ_BAAAVN010000002.1"/>
</dbReference>
<name>A0A841DW07_9ACTN</name>
<dbReference type="GO" id="GO:0015074">
    <property type="term" value="P:DNA integration"/>
    <property type="evidence" value="ECO:0007669"/>
    <property type="project" value="InterPro"/>
</dbReference>
<reference evidence="6 7" key="1">
    <citation type="submission" date="2020-08" db="EMBL/GenBank/DDBJ databases">
        <title>Sequencing the genomes of 1000 actinobacteria strains.</title>
        <authorList>
            <person name="Klenk H.-P."/>
        </authorList>
    </citation>
    <scope>NUCLEOTIDE SEQUENCE [LARGE SCALE GENOMIC DNA]</scope>
    <source>
        <strain evidence="6 7">DSM 17294</strain>
    </source>
</reference>
<protein>
    <submittedName>
        <fullName evidence="6">Integrase</fullName>
    </submittedName>
</protein>
<keyword evidence="3" id="KW-0233">DNA recombination</keyword>
<dbReference type="EMBL" id="JACHNF010000001">
    <property type="protein sequence ID" value="MBB5982812.1"/>
    <property type="molecule type" value="Genomic_DNA"/>
</dbReference>
<comment type="caution">
    <text evidence="6">The sequence shown here is derived from an EMBL/GenBank/DDBJ whole genome shotgun (WGS) entry which is preliminary data.</text>
</comment>
<feature type="region of interest" description="Disordered" evidence="4">
    <location>
        <begin position="310"/>
        <end position="336"/>
    </location>
</feature>
<dbReference type="Gene3D" id="1.10.150.130">
    <property type="match status" value="1"/>
</dbReference>
<evidence type="ECO:0000256" key="1">
    <source>
        <dbReference type="ARBA" id="ARBA00008857"/>
    </source>
</evidence>
<dbReference type="AlphaFoldDB" id="A0A841DW07"/>
<dbReference type="PANTHER" id="PTHR30349:SF64">
    <property type="entry name" value="PROPHAGE INTEGRASE INTD-RELATED"/>
    <property type="match status" value="1"/>
</dbReference>
<dbReference type="GO" id="GO:0006310">
    <property type="term" value="P:DNA recombination"/>
    <property type="evidence" value="ECO:0007669"/>
    <property type="project" value="UniProtKB-KW"/>
</dbReference>
<keyword evidence="2" id="KW-0238">DNA-binding</keyword>
<dbReference type="InterPro" id="IPR050090">
    <property type="entry name" value="Tyrosine_recombinase_XerCD"/>
</dbReference>
<accession>A0A841DW07</accession>
<evidence type="ECO:0000256" key="2">
    <source>
        <dbReference type="ARBA" id="ARBA00023125"/>
    </source>
</evidence>
<dbReference type="InterPro" id="IPR010998">
    <property type="entry name" value="Integrase_recombinase_N"/>
</dbReference>
<proteinExistence type="inferred from homology"/>
<evidence type="ECO:0000313" key="6">
    <source>
        <dbReference type="EMBL" id="MBB5982812.1"/>
    </source>
</evidence>
<dbReference type="SUPFAM" id="SSF56349">
    <property type="entry name" value="DNA breaking-rejoining enzymes"/>
    <property type="match status" value="1"/>
</dbReference>
<sequence length="479" mass="54145">MTDDHKMDLTYDVRFHKMEVYKGKTKTTYRPRWVVAGERFGESFTHVKLARSFEATLIAAAREGVPFDKKSGLPAPMARKLYSRKWFQHACQYVDVKWPHISPGHRRGISETLTQATLALLTDQRGRPSDDEIRVALHGWAFSKSARKELPVDQAEPPARIAKTIEWLLTGTVELSQFDDAEVVRSVLDKLALRQDGKAAAASTITRRRATLHGAMKYAVELKLLQRHPFETVSWTAPKHEEKVDPRVLANPEQVRSLLAAVREIYPSLEAYYACMYYAAMRPAEVRHLAKPHLLRLPEEGWGEMLLDGSTQQTGQTWSDTGEVREERPLKHRAKNSTRRVPICPELVAILRRHLEVHGTGPDGRLFVTRVGRFGRVPLRAYCNPVHPNTLSRTWAKARKKALTEHQFRSLLARRPYDLRHAGVSLQLNAGVPATLVAVWAGHSVKVLLQVYAGCIDGQEEAALRRIESALGLRIVIVA</sequence>
<feature type="domain" description="Tyr recombinase" evidence="5">
    <location>
        <begin position="244"/>
        <end position="466"/>
    </location>
</feature>
<keyword evidence="7" id="KW-1185">Reference proteome</keyword>
<evidence type="ECO:0000256" key="3">
    <source>
        <dbReference type="ARBA" id="ARBA00023172"/>
    </source>
</evidence>
<comment type="similarity">
    <text evidence="1">Belongs to the 'phage' integrase family.</text>
</comment>
<gene>
    <name evidence="6" type="ORF">HDA44_006153</name>
</gene>
<dbReference type="GO" id="GO:0003677">
    <property type="term" value="F:DNA binding"/>
    <property type="evidence" value="ECO:0007669"/>
    <property type="project" value="UniProtKB-KW"/>
</dbReference>
<evidence type="ECO:0000259" key="5">
    <source>
        <dbReference type="PROSITE" id="PS51898"/>
    </source>
</evidence>